<evidence type="ECO:0000256" key="1">
    <source>
        <dbReference type="SAM" id="MobiDB-lite"/>
    </source>
</evidence>
<dbReference type="AlphaFoldDB" id="A0AAP0PUU7"/>
<feature type="compositionally biased region" description="Polar residues" evidence="1">
    <location>
        <begin position="33"/>
        <end position="51"/>
    </location>
</feature>
<sequence>MALYYDVVGDCPKECVYGLESLRSRKTRYDGPSYSTSHESMVSRSEMLQNN</sequence>
<keyword evidence="3" id="KW-1185">Reference proteome</keyword>
<accession>A0AAP0PUU7</accession>
<gene>
    <name evidence="2" type="ORF">Sjap_003205</name>
</gene>
<protein>
    <submittedName>
        <fullName evidence="2">Uncharacterized protein</fullName>
    </submittedName>
</protein>
<name>A0AAP0PUU7_9MAGN</name>
<evidence type="ECO:0000313" key="2">
    <source>
        <dbReference type="EMBL" id="KAK9155725.1"/>
    </source>
</evidence>
<comment type="caution">
    <text evidence="2">The sequence shown here is derived from an EMBL/GenBank/DDBJ whole genome shotgun (WGS) entry which is preliminary data.</text>
</comment>
<feature type="region of interest" description="Disordered" evidence="1">
    <location>
        <begin position="27"/>
        <end position="51"/>
    </location>
</feature>
<dbReference type="Proteomes" id="UP001417504">
    <property type="component" value="Unassembled WGS sequence"/>
</dbReference>
<dbReference type="EMBL" id="JBBNAE010000001">
    <property type="protein sequence ID" value="KAK9155725.1"/>
    <property type="molecule type" value="Genomic_DNA"/>
</dbReference>
<evidence type="ECO:0000313" key="3">
    <source>
        <dbReference type="Proteomes" id="UP001417504"/>
    </source>
</evidence>
<proteinExistence type="predicted"/>
<reference evidence="2 3" key="1">
    <citation type="submission" date="2024-01" db="EMBL/GenBank/DDBJ databases">
        <title>Genome assemblies of Stephania.</title>
        <authorList>
            <person name="Yang L."/>
        </authorList>
    </citation>
    <scope>NUCLEOTIDE SEQUENCE [LARGE SCALE GENOMIC DNA]</scope>
    <source>
        <strain evidence="2">QJT</strain>
        <tissue evidence="2">Leaf</tissue>
    </source>
</reference>
<organism evidence="2 3">
    <name type="scientific">Stephania japonica</name>
    <dbReference type="NCBI Taxonomy" id="461633"/>
    <lineage>
        <taxon>Eukaryota</taxon>
        <taxon>Viridiplantae</taxon>
        <taxon>Streptophyta</taxon>
        <taxon>Embryophyta</taxon>
        <taxon>Tracheophyta</taxon>
        <taxon>Spermatophyta</taxon>
        <taxon>Magnoliopsida</taxon>
        <taxon>Ranunculales</taxon>
        <taxon>Menispermaceae</taxon>
        <taxon>Menispermoideae</taxon>
        <taxon>Cissampelideae</taxon>
        <taxon>Stephania</taxon>
    </lineage>
</organism>